<dbReference type="eggNOG" id="ENOG502ZFMH">
    <property type="taxonomic scope" value="Bacteria"/>
</dbReference>
<protein>
    <submittedName>
        <fullName evidence="1">Uncharacterized protein</fullName>
    </submittedName>
</protein>
<evidence type="ECO:0000313" key="1">
    <source>
        <dbReference type="EMBL" id="SFP82940.1"/>
    </source>
</evidence>
<name>A0A1I5TIQ8_9ACTN</name>
<reference evidence="1 2" key="1">
    <citation type="submission" date="2016-10" db="EMBL/GenBank/DDBJ databases">
        <authorList>
            <person name="de Groot N.N."/>
        </authorList>
    </citation>
    <scope>NUCLEOTIDE SEQUENCE [LARGE SCALE GENOMIC DNA]</scope>
    <source>
        <strain evidence="1 2">DSM 43067</strain>
    </source>
</reference>
<dbReference type="OrthoDB" id="3604351at2"/>
<dbReference type="InParanoid" id="A0A1I5TIQ8"/>
<accession>A0A1I5TIQ8</accession>
<gene>
    <name evidence="1" type="ORF">SAMN04489713_11811</name>
</gene>
<dbReference type="STRING" id="1993.SAMN04489713_11811"/>
<dbReference type="EMBL" id="FOVH01000018">
    <property type="protein sequence ID" value="SFP82940.1"/>
    <property type="molecule type" value="Genomic_DNA"/>
</dbReference>
<evidence type="ECO:0000313" key="2">
    <source>
        <dbReference type="Proteomes" id="UP000183413"/>
    </source>
</evidence>
<sequence>MADLYIDALATSVRARPGLQPSAGLPRRNMRRLVANMIARDRGIPAERMHVRRPVPGDPADAADYATTRRALDALGHPDDDQPLVVVRSGPVIDPMTSPLAGTVHAVGWTGEDVGISHLAEQGGTQVFHLLAWAVPEDRGATVVIVDDPAYVDVETEKPAFAAVALRVARTGALRIVAVGAGPAGTETPAEARRARVFSGPGACDAWLDLYAALSSGAVGPGEPVLLRTVGDERHGWLLLEAVQPRELRMSSAPMGE</sequence>
<dbReference type="RefSeq" id="WP_075023935.1">
    <property type="nucleotide sequence ID" value="NZ_FOVH01000018.1"/>
</dbReference>
<dbReference type="AlphaFoldDB" id="A0A1I5TIQ8"/>
<dbReference type="Proteomes" id="UP000183413">
    <property type="component" value="Unassembled WGS sequence"/>
</dbReference>
<organism evidence="1 2">
    <name type="scientific">Actinomadura madurae</name>
    <dbReference type="NCBI Taxonomy" id="1993"/>
    <lineage>
        <taxon>Bacteria</taxon>
        <taxon>Bacillati</taxon>
        <taxon>Actinomycetota</taxon>
        <taxon>Actinomycetes</taxon>
        <taxon>Streptosporangiales</taxon>
        <taxon>Thermomonosporaceae</taxon>
        <taxon>Actinomadura</taxon>
    </lineage>
</organism>
<keyword evidence="2" id="KW-1185">Reference proteome</keyword>
<proteinExistence type="predicted"/>